<organism evidence="2 3">
    <name type="scientific">Apiosordaria backusii</name>
    <dbReference type="NCBI Taxonomy" id="314023"/>
    <lineage>
        <taxon>Eukaryota</taxon>
        <taxon>Fungi</taxon>
        <taxon>Dikarya</taxon>
        <taxon>Ascomycota</taxon>
        <taxon>Pezizomycotina</taxon>
        <taxon>Sordariomycetes</taxon>
        <taxon>Sordariomycetidae</taxon>
        <taxon>Sordariales</taxon>
        <taxon>Lasiosphaeriaceae</taxon>
        <taxon>Apiosordaria</taxon>
    </lineage>
</organism>
<keyword evidence="3" id="KW-1185">Reference proteome</keyword>
<comment type="caution">
    <text evidence="2">The sequence shown here is derived from an EMBL/GenBank/DDBJ whole genome shotgun (WGS) entry which is preliminary data.</text>
</comment>
<evidence type="ECO:0000259" key="1">
    <source>
        <dbReference type="Pfam" id="PF20253"/>
    </source>
</evidence>
<reference evidence="2" key="1">
    <citation type="submission" date="2023-06" db="EMBL/GenBank/DDBJ databases">
        <title>Genome-scale phylogeny and comparative genomics of the fungal order Sordariales.</title>
        <authorList>
            <consortium name="Lawrence Berkeley National Laboratory"/>
            <person name="Hensen N."/>
            <person name="Bonometti L."/>
            <person name="Westerberg I."/>
            <person name="Brannstrom I.O."/>
            <person name="Guillou S."/>
            <person name="Cros-Aarteil S."/>
            <person name="Calhoun S."/>
            <person name="Haridas S."/>
            <person name="Kuo A."/>
            <person name="Mondo S."/>
            <person name="Pangilinan J."/>
            <person name="Riley R."/>
            <person name="Labutti K."/>
            <person name="Andreopoulos B."/>
            <person name="Lipzen A."/>
            <person name="Chen C."/>
            <person name="Yanf M."/>
            <person name="Daum C."/>
            <person name="Ng V."/>
            <person name="Clum A."/>
            <person name="Steindorff A."/>
            <person name="Ohm R."/>
            <person name="Martin F."/>
            <person name="Silar P."/>
            <person name="Natvig D."/>
            <person name="Lalanne C."/>
            <person name="Gautier V."/>
            <person name="Ament-Velasquez S.L."/>
            <person name="Kruys A."/>
            <person name="Hutchinson M.I."/>
            <person name="Powell A.J."/>
            <person name="Barry K."/>
            <person name="Miller A.N."/>
            <person name="Grigoriev I.V."/>
            <person name="Debuchy R."/>
            <person name="Gladieux P."/>
            <person name="Thoren M.H."/>
            <person name="Johannesson H."/>
        </authorList>
    </citation>
    <scope>NUCLEOTIDE SEQUENCE</scope>
    <source>
        <strain evidence="2">CBS 540.89</strain>
    </source>
</reference>
<dbReference type="PANTHER" id="PTHR38795:SF1">
    <property type="entry name" value="DUF6604 DOMAIN-CONTAINING PROTEIN"/>
    <property type="match status" value="1"/>
</dbReference>
<evidence type="ECO:0000313" key="3">
    <source>
        <dbReference type="Proteomes" id="UP001172159"/>
    </source>
</evidence>
<proteinExistence type="predicted"/>
<accession>A0AA40BM03</accession>
<evidence type="ECO:0000313" key="2">
    <source>
        <dbReference type="EMBL" id="KAK0736598.1"/>
    </source>
</evidence>
<dbReference type="Pfam" id="PF20253">
    <property type="entry name" value="DUF6604"/>
    <property type="match status" value="1"/>
</dbReference>
<feature type="domain" description="DUF6604" evidence="1">
    <location>
        <begin position="42"/>
        <end position="236"/>
    </location>
</feature>
<dbReference type="Proteomes" id="UP001172159">
    <property type="component" value="Unassembled WGS sequence"/>
</dbReference>
<protein>
    <recommendedName>
        <fullName evidence="1">DUF6604 domain-containing protein</fullName>
    </recommendedName>
</protein>
<dbReference type="EMBL" id="JAUKTV010000006">
    <property type="protein sequence ID" value="KAK0736598.1"/>
    <property type="molecule type" value="Genomic_DNA"/>
</dbReference>
<dbReference type="InterPro" id="IPR046539">
    <property type="entry name" value="DUF6604"/>
</dbReference>
<dbReference type="PANTHER" id="PTHR38795">
    <property type="entry name" value="DUF6604 DOMAIN-CONTAINING PROTEIN"/>
    <property type="match status" value="1"/>
</dbReference>
<sequence>MDQQPRLEVYRQYKDATKYVTTWLVVKGRETQYPIDLQPSGVPVATLERLADWVVQKRLRVPETVLKALDLVIVLRTRYSAGMRDRNNLSTADHTHLYFIQALKSIQASLQSLPQIDNRPAATDNISSNSARERGFSLLHNPDLPDSNTESEVAECANLLSATGLQSGAQYVLRPTATKDEALFQFNLLCEEFRQVRETVQVLWIRYINGKTDLTAALCATNMAVLLSQAAESEIRPAMEQFMISNSSVRDSYTCLVASSLGINNNLAKEMLHDVGVQNNRVSLATVFGLETLLRVYEKLETAGKLQNPTETLRGLLSSSITGINNLPSWLLSMKVDGRKTLDDFLAPTHRYLQRLQDNQSAKLISSEQVPSSTLLRNPVLCGLIVNYIRITRQNLGLSLERNLAGITAVVHTGKALVKEQYLTKAFQTDDIARVYHEQKADTFFIGGCEPSGIRKQEYLQKCSLTIGASITNNLPSSRPGHLSVRKEMKFFTPKAPFSRAVDESFRDKHQRFTLNCDNLVKMLSTHSTMMEKKYKAGLSAQHNPLKDAAMPFPTLHRKTTMRAVNLLSSGSGTVSDEWQPQPFV</sequence>
<dbReference type="AlphaFoldDB" id="A0AA40BM03"/>
<gene>
    <name evidence="2" type="ORF">B0T21DRAFT_411757</name>
</gene>
<name>A0AA40BM03_9PEZI</name>